<comment type="caution">
    <text evidence="1">The sequence shown here is derived from an EMBL/GenBank/DDBJ whole genome shotgun (WGS) entry which is preliminary data.</text>
</comment>
<keyword evidence="2" id="KW-1185">Reference proteome</keyword>
<dbReference type="Proteomes" id="UP000824782">
    <property type="component" value="Unassembled WGS sequence"/>
</dbReference>
<dbReference type="AlphaFoldDB" id="A0AAV7AH20"/>
<accession>A0AAV7AH20</accession>
<sequence length="78" mass="8935">MIFPDTWNVMELFNICTHHLPSIFCGAEDFGFIHAGRERSTRRSDTPGLFIPAMVVIMGDNLVAARSEVLHFLQDKWK</sequence>
<organism evidence="1 2">
    <name type="scientific">Engystomops pustulosus</name>
    <name type="common">Tungara frog</name>
    <name type="synonym">Physalaemus pustulosus</name>
    <dbReference type="NCBI Taxonomy" id="76066"/>
    <lineage>
        <taxon>Eukaryota</taxon>
        <taxon>Metazoa</taxon>
        <taxon>Chordata</taxon>
        <taxon>Craniata</taxon>
        <taxon>Vertebrata</taxon>
        <taxon>Euteleostomi</taxon>
        <taxon>Amphibia</taxon>
        <taxon>Batrachia</taxon>
        <taxon>Anura</taxon>
        <taxon>Neobatrachia</taxon>
        <taxon>Hyloidea</taxon>
        <taxon>Leptodactylidae</taxon>
        <taxon>Leiuperinae</taxon>
        <taxon>Engystomops</taxon>
    </lineage>
</organism>
<evidence type="ECO:0000313" key="1">
    <source>
        <dbReference type="EMBL" id="KAG8560667.1"/>
    </source>
</evidence>
<protein>
    <submittedName>
        <fullName evidence="1">Uncharacterized protein</fullName>
    </submittedName>
</protein>
<reference evidence="1" key="1">
    <citation type="thesis" date="2020" institute="ProQuest LLC" country="789 East Eisenhower Parkway, Ann Arbor, MI, USA">
        <title>Comparative Genomics and Chromosome Evolution.</title>
        <authorList>
            <person name="Mudd A.B."/>
        </authorList>
    </citation>
    <scope>NUCLEOTIDE SEQUENCE</scope>
    <source>
        <strain evidence="1">237g6f4</strain>
        <tissue evidence="1">Blood</tissue>
    </source>
</reference>
<dbReference type="EMBL" id="WNYA01000007">
    <property type="protein sequence ID" value="KAG8560667.1"/>
    <property type="molecule type" value="Genomic_DNA"/>
</dbReference>
<proteinExistence type="predicted"/>
<evidence type="ECO:0000313" key="2">
    <source>
        <dbReference type="Proteomes" id="UP000824782"/>
    </source>
</evidence>
<name>A0AAV7AH20_ENGPU</name>
<gene>
    <name evidence="1" type="ORF">GDO81_015074</name>
</gene>